<dbReference type="Proteomes" id="UP000077384">
    <property type="component" value="Unassembled WGS sequence"/>
</dbReference>
<dbReference type="Proteomes" id="UP000093694">
    <property type="component" value="Unassembled WGS sequence"/>
</dbReference>
<name>A0A166SZ97_9CLOT</name>
<accession>A0A166SZ97</accession>
<evidence type="ECO:0000313" key="2">
    <source>
        <dbReference type="EMBL" id="OBR90467.1"/>
    </source>
</evidence>
<organism evidence="1 3">
    <name type="scientific">Clostridium coskatii</name>
    <dbReference type="NCBI Taxonomy" id="1705578"/>
    <lineage>
        <taxon>Bacteria</taxon>
        <taxon>Bacillati</taxon>
        <taxon>Bacillota</taxon>
        <taxon>Clostridia</taxon>
        <taxon>Eubacteriales</taxon>
        <taxon>Clostridiaceae</taxon>
        <taxon>Clostridium</taxon>
    </lineage>
</organism>
<dbReference type="PATRIC" id="fig|1705578.3.peg.692"/>
<dbReference type="EMBL" id="LROR01000095">
    <property type="protein sequence ID" value="OBR90467.1"/>
    <property type="molecule type" value="Genomic_DNA"/>
</dbReference>
<keyword evidence="4" id="KW-1185">Reference proteome</keyword>
<sequence>MTLSVGTTGVIQPETGWQRSQYNEGRLIFIGTDWQLYDDNSGHLIKYQLGSLKHQVKFKFLGTKFRMIGCGRGYYSNQCKVIITSLKTNQIISNYTFNEHCTEDALNLTLVHESPAIPLDEYEVIIEETSGKNFNINSIDIENTGEFLAYIGQTLTAPEIGWQRIEDTNSIITYEGQWYIQTNNTYSGGSCHYSINKNSIVKFNFTGNKLRIIAGAAPNCSGNITITIDGIKYPFSEYESSLISSCLLFEKRDLANKEHSFMFCTNDENSSIYSVFDAIDIDSNGILKPYNPNLNKYLIMKNNQYYSVKDNSLTLLGIPTDDTQKEQWFNDYGVDDLKAVLLTPQSDGSKLIDNLDDKFEIRMMKPKD</sequence>
<proteinExistence type="predicted"/>
<protein>
    <submittedName>
        <fullName evidence="1">Uncharacterized protein</fullName>
    </submittedName>
</protein>
<dbReference type="RefSeq" id="WP_063601131.1">
    <property type="nucleotide sequence ID" value="NZ_LITQ01000015.1"/>
</dbReference>
<dbReference type="EMBL" id="LITQ01000015">
    <property type="protein sequence ID" value="OAA92991.1"/>
    <property type="molecule type" value="Genomic_DNA"/>
</dbReference>
<evidence type="ECO:0000313" key="4">
    <source>
        <dbReference type="Proteomes" id="UP000093694"/>
    </source>
</evidence>
<comment type="caution">
    <text evidence="1">The sequence shown here is derived from an EMBL/GenBank/DDBJ whole genome shotgun (WGS) entry which is preliminary data.</text>
</comment>
<evidence type="ECO:0000313" key="1">
    <source>
        <dbReference type="EMBL" id="OAA92991.1"/>
    </source>
</evidence>
<reference evidence="1 3" key="1">
    <citation type="journal article" date="2015" name="Biotechnol. Bioeng.">
        <title>Genome sequence and phenotypic characterization of Caulobacter segnis.</title>
        <authorList>
            <person name="Patel S."/>
            <person name="Fletcher B."/>
            <person name="Scott D.C."/>
            <person name="Ely B."/>
        </authorList>
    </citation>
    <scope>NUCLEOTIDE SEQUENCE [LARGE SCALE GENOMIC DNA]</scope>
    <source>
        <strain evidence="1 3">PS02</strain>
    </source>
</reference>
<dbReference type="Gene3D" id="2.60.120.260">
    <property type="entry name" value="Galactose-binding domain-like"/>
    <property type="match status" value="1"/>
</dbReference>
<gene>
    <name evidence="2" type="ORF">CLCOS_40250</name>
    <name evidence="1" type="ORF">WX73_00309</name>
</gene>
<evidence type="ECO:0000313" key="3">
    <source>
        <dbReference type="Proteomes" id="UP000077384"/>
    </source>
</evidence>
<dbReference type="AlphaFoldDB" id="A0A166SZ97"/>
<reference evidence="2 4" key="2">
    <citation type="journal article" date="2016" name="Front. Microbiol.">
        <title>Industrial Acetogenic Biocatalysts: A Comparative Metabolic and Genomic Analysis.</title>
        <authorList>
            <person name="Bengelsdorf F."/>
            <person name="Poehlein A."/>
            <person name="Sonja S."/>
            <person name="Erz C."/>
            <person name="Hummel T."/>
            <person name="Hoffmeister S."/>
            <person name="Daniel R."/>
            <person name="Durre P."/>
        </authorList>
    </citation>
    <scope>NUCLEOTIDE SEQUENCE [LARGE SCALE GENOMIC DNA]</scope>
    <source>
        <strain evidence="2 4">PTA-10522</strain>
    </source>
</reference>